<keyword evidence="5 8" id="KW-1133">Transmembrane helix</keyword>
<feature type="transmembrane region" description="Helical" evidence="8">
    <location>
        <begin position="61"/>
        <end position="85"/>
    </location>
</feature>
<comment type="similarity">
    <text evidence="1">Belongs to the ABC transporter superfamily. ABCB family. Multidrug resistance exporter (TC 3.A.1.201) subfamily.</text>
</comment>
<evidence type="ECO:0000256" key="2">
    <source>
        <dbReference type="ARBA" id="ARBA00022448"/>
    </source>
</evidence>
<evidence type="ECO:0000256" key="6">
    <source>
        <dbReference type="ARBA" id="ARBA00023136"/>
    </source>
</evidence>
<keyword evidence="7" id="KW-0325">Glycoprotein</keyword>
<reference evidence="10" key="1">
    <citation type="submission" date="2023-04" db="EMBL/GenBank/DDBJ databases">
        <authorList>
            <person name="Vijverberg K."/>
            <person name="Xiong W."/>
            <person name="Schranz E."/>
        </authorList>
    </citation>
    <scope>NUCLEOTIDE SEQUENCE</scope>
</reference>
<dbReference type="AlphaFoldDB" id="A0AA36ENT8"/>
<evidence type="ECO:0000256" key="5">
    <source>
        <dbReference type="ARBA" id="ARBA00022989"/>
    </source>
</evidence>
<evidence type="ECO:0000259" key="9">
    <source>
        <dbReference type="PROSITE" id="PS50929"/>
    </source>
</evidence>
<dbReference type="PROSITE" id="PS50929">
    <property type="entry name" value="ABC_TM1F"/>
    <property type="match status" value="1"/>
</dbReference>
<feature type="transmembrane region" description="Helical" evidence="8">
    <location>
        <begin position="36"/>
        <end position="55"/>
    </location>
</feature>
<dbReference type="SUPFAM" id="SSF90123">
    <property type="entry name" value="ABC transporter transmembrane region"/>
    <property type="match status" value="1"/>
</dbReference>
<keyword evidence="3 8" id="KW-0812">Transmembrane</keyword>
<keyword evidence="4" id="KW-0677">Repeat</keyword>
<keyword evidence="2" id="KW-0813">Transport</keyword>
<evidence type="ECO:0000256" key="7">
    <source>
        <dbReference type="ARBA" id="ARBA00023180"/>
    </source>
</evidence>
<dbReference type="EMBL" id="OX465085">
    <property type="protein sequence ID" value="CAI9302757.1"/>
    <property type="molecule type" value="Genomic_DNA"/>
</dbReference>
<evidence type="ECO:0000313" key="10">
    <source>
        <dbReference type="EMBL" id="CAI9302757.1"/>
    </source>
</evidence>
<dbReference type="InterPro" id="IPR036640">
    <property type="entry name" value="ABC1_TM_sf"/>
</dbReference>
<organism evidence="10 11">
    <name type="scientific">Lactuca saligna</name>
    <name type="common">Willowleaf lettuce</name>
    <dbReference type="NCBI Taxonomy" id="75948"/>
    <lineage>
        <taxon>Eukaryota</taxon>
        <taxon>Viridiplantae</taxon>
        <taxon>Streptophyta</taxon>
        <taxon>Embryophyta</taxon>
        <taxon>Tracheophyta</taxon>
        <taxon>Spermatophyta</taxon>
        <taxon>Magnoliopsida</taxon>
        <taxon>eudicotyledons</taxon>
        <taxon>Gunneridae</taxon>
        <taxon>Pentapetalae</taxon>
        <taxon>asterids</taxon>
        <taxon>campanulids</taxon>
        <taxon>Asterales</taxon>
        <taxon>Asteraceae</taxon>
        <taxon>Cichorioideae</taxon>
        <taxon>Cichorieae</taxon>
        <taxon>Lactucinae</taxon>
        <taxon>Lactuca</taxon>
    </lineage>
</organism>
<evidence type="ECO:0000256" key="3">
    <source>
        <dbReference type="ARBA" id="ARBA00022692"/>
    </source>
</evidence>
<gene>
    <name evidence="10" type="ORF">LSALG_LOCUS41229</name>
</gene>
<dbReference type="GO" id="GO:0140359">
    <property type="term" value="F:ABC-type transporter activity"/>
    <property type="evidence" value="ECO:0007669"/>
    <property type="project" value="InterPro"/>
</dbReference>
<name>A0AA36ENT8_LACSI</name>
<evidence type="ECO:0000313" key="11">
    <source>
        <dbReference type="Proteomes" id="UP001177003"/>
    </source>
</evidence>
<dbReference type="PANTHER" id="PTHR45136">
    <property type="entry name" value="ABC TRANSPORTER DOMAIN-CONTAINING PROTEIN"/>
    <property type="match status" value="1"/>
</dbReference>
<dbReference type="PANTHER" id="PTHR45136:SF2">
    <property type="entry name" value="ABC TRANSPORTER DOMAIN-CONTAINING PROTEIN"/>
    <property type="match status" value="1"/>
</dbReference>
<accession>A0AA36ENT8</accession>
<dbReference type="GO" id="GO:0016020">
    <property type="term" value="C:membrane"/>
    <property type="evidence" value="ECO:0007669"/>
    <property type="project" value="InterPro"/>
</dbReference>
<proteinExistence type="inferred from homology"/>
<dbReference type="GO" id="GO:0005524">
    <property type="term" value="F:ATP binding"/>
    <property type="evidence" value="ECO:0007669"/>
    <property type="project" value="InterPro"/>
</dbReference>
<dbReference type="Gene3D" id="1.20.1560.10">
    <property type="entry name" value="ABC transporter type 1, transmembrane domain"/>
    <property type="match status" value="1"/>
</dbReference>
<sequence length="149" mass="16148">MRTVYSFVGENKTITEYSAALQGTVKLGLKQGLAKGTAIGSKGVIFAVWSFLSWYGSRMVMYNGASGGTVFAVGAAIAIGGLYCGEKNKERSRSRNSARTLLVSILKNSRDETGEITAEMKQTNGNQKPFFLIEMMNSRDGDEIVTLDL</sequence>
<evidence type="ECO:0000256" key="4">
    <source>
        <dbReference type="ARBA" id="ARBA00022737"/>
    </source>
</evidence>
<dbReference type="Proteomes" id="UP001177003">
    <property type="component" value="Chromosome 9"/>
</dbReference>
<keyword evidence="6 8" id="KW-0472">Membrane</keyword>
<dbReference type="InterPro" id="IPR011527">
    <property type="entry name" value="ABC1_TM_dom"/>
</dbReference>
<keyword evidence="11" id="KW-1185">Reference proteome</keyword>
<protein>
    <recommendedName>
        <fullName evidence="9">ABC transmembrane type-1 domain-containing protein</fullName>
    </recommendedName>
</protein>
<feature type="domain" description="ABC transmembrane type-1" evidence="9">
    <location>
        <begin position="1"/>
        <end position="73"/>
    </location>
</feature>
<evidence type="ECO:0000256" key="8">
    <source>
        <dbReference type="SAM" id="Phobius"/>
    </source>
</evidence>
<evidence type="ECO:0000256" key="1">
    <source>
        <dbReference type="ARBA" id="ARBA00007577"/>
    </source>
</evidence>